<feature type="domain" description="CBS" evidence="4">
    <location>
        <begin position="287"/>
        <end position="345"/>
    </location>
</feature>
<protein>
    <submittedName>
        <fullName evidence="5">CBS domain-containing protein</fullName>
    </submittedName>
</protein>
<organism evidence="5">
    <name type="scientific">Anaerolinea thermolimosa</name>
    <dbReference type="NCBI Taxonomy" id="229919"/>
    <lineage>
        <taxon>Bacteria</taxon>
        <taxon>Bacillati</taxon>
        <taxon>Chloroflexota</taxon>
        <taxon>Anaerolineae</taxon>
        <taxon>Anaerolineales</taxon>
        <taxon>Anaerolineaceae</taxon>
        <taxon>Anaerolinea</taxon>
    </lineage>
</organism>
<dbReference type="PANTHER" id="PTHR43080:SF2">
    <property type="entry name" value="CBS DOMAIN-CONTAINING PROTEIN"/>
    <property type="match status" value="1"/>
</dbReference>
<evidence type="ECO:0000259" key="4">
    <source>
        <dbReference type="PROSITE" id="PS51371"/>
    </source>
</evidence>
<dbReference type="InterPro" id="IPR015867">
    <property type="entry name" value="N-reg_PII/ATP_PRibTrfase_C"/>
</dbReference>
<dbReference type="PANTHER" id="PTHR43080">
    <property type="entry name" value="CBS DOMAIN-CONTAINING PROTEIN CBSX3, MITOCHONDRIAL"/>
    <property type="match status" value="1"/>
</dbReference>
<evidence type="ECO:0000256" key="3">
    <source>
        <dbReference type="PROSITE-ProRule" id="PRU00703"/>
    </source>
</evidence>
<evidence type="ECO:0000256" key="2">
    <source>
        <dbReference type="ARBA" id="ARBA00023122"/>
    </source>
</evidence>
<feature type="domain" description="CBS" evidence="4">
    <location>
        <begin position="128"/>
        <end position="186"/>
    </location>
</feature>
<reference evidence="5" key="1">
    <citation type="journal article" date="2020" name="mSystems">
        <title>Genome- and Community-Level Interaction Insights into Carbon Utilization and Element Cycling Functions of Hydrothermarchaeota in Hydrothermal Sediment.</title>
        <authorList>
            <person name="Zhou Z."/>
            <person name="Liu Y."/>
            <person name="Xu W."/>
            <person name="Pan J."/>
            <person name="Luo Z.H."/>
            <person name="Li M."/>
        </authorList>
    </citation>
    <scope>NUCLEOTIDE SEQUENCE [LARGE SCALE GENOMIC DNA]</scope>
    <source>
        <strain evidence="5">SpSt-573</strain>
    </source>
</reference>
<dbReference type="Pfam" id="PF02641">
    <property type="entry name" value="DUF190"/>
    <property type="match status" value="1"/>
</dbReference>
<dbReference type="InterPro" id="IPR003793">
    <property type="entry name" value="UPF0166"/>
</dbReference>
<dbReference type="AlphaFoldDB" id="A0A7C4PI78"/>
<dbReference type="EMBL" id="DSYK01000717">
    <property type="protein sequence ID" value="HGS23021.1"/>
    <property type="molecule type" value="Genomic_DNA"/>
</dbReference>
<dbReference type="PROSITE" id="PS51371">
    <property type="entry name" value="CBS"/>
    <property type="match status" value="4"/>
</dbReference>
<sequence length="418" mass="46023">MTFSPLGRRAKRLRIYFGESDQWRGRPLYLALLDALKKQGLAGATVVRGVAGFGAHSRIHTASILRLSEDLPLILEVIDTPEKIEQALEVVSAMVREGLVTLEDVEVVAYTHRYLHPLPADRPVREVITREPVSVQAEEAALDAWKRMLAHGVKALPVVDDQGVVMGLLTSEDLVERAGLSARLAVAQRLDEETLRAEMELLRRSGLRVKEVMSQPPITVRAEDSLGLAAARMVRHAVTRLPVVDEQGRLIGMISRLDVLRQVMEVPRRPLRQTAPHEAARLVGEVMTGNVPRVNEDADLPEVVGAFLSSGEHRLIVVDGEGRPVGLISDSDVIGRIQPQDRRGVLGALRGRNVAVNIKVKARELMSPGVETITADTTIVEAVHRMLSLSRKWLVVVDEAGRPLGLIDREIALESLIR</sequence>
<gene>
    <name evidence="5" type="ORF">ENT37_14300</name>
</gene>
<dbReference type="CDD" id="cd02205">
    <property type="entry name" value="CBS_pair_SF"/>
    <property type="match status" value="1"/>
</dbReference>
<evidence type="ECO:0000313" key="5">
    <source>
        <dbReference type="EMBL" id="HGS23021.1"/>
    </source>
</evidence>
<feature type="domain" description="CBS" evidence="4">
    <location>
        <begin position="213"/>
        <end position="271"/>
    </location>
</feature>
<evidence type="ECO:0000256" key="1">
    <source>
        <dbReference type="ARBA" id="ARBA00010554"/>
    </source>
</evidence>
<dbReference type="InterPro" id="IPR046342">
    <property type="entry name" value="CBS_dom_sf"/>
</dbReference>
<dbReference type="SMART" id="SM00116">
    <property type="entry name" value="CBS"/>
    <property type="match status" value="4"/>
</dbReference>
<name>A0A7C4PI78_9CHLR</name>
<proteinExistence type="inferred from homology"/>
<feature type="domain" description="CBS" evidence="4">
    <location>
        <begin position="366"/>
        <end position="418"/>
    </location>
</feature>
<dbReference type="Gene3D" id="3.30.70.120">
    <property type="match status" value="1"/>
</dbReference>
<dbReference type="Pfam" id="PF00571">
    <property type="entry name" value="CBS"/>
    <property type="match status" value="4"/>
</dbReference>
<keyword evidence="2 3" id="KW-0129">CBS domain</keyword>
<dbReference type="Gene3D" id="3.10.580.10">
    <property type="entry name" value="CBS-domain"/>
    <property type="match status" value="3"/>
</dbReference>
<dbReference type="InterPro" id="IPR011322">
    <property type="entry name" value="N-reg_PII-like_a/b"/>
</dbReference>
<comment type="similarity">
    <text evidence="1">Belongs to the UPF0166 family.</text>
</comment>
<dbReference type="SUPFAM" id="SSF54913">
    <property type="entry name" value="GlnB-like"/>
    <property type="match status" value="1"/>
</dbReference>
<comment type="caution">
    <text evidence="5">The sequence shown here is derived from an EMBL/GenBank/DDBJ whole genome shotgun (WGS) entry which is preliminary data.</text>
</comment>
<dbReference type="InterPro" id="IPR000644">
    <property type="entry name" value="CBS_dom"/>
</dbReference>
<dbReference type="InterPro" id="IPR051257">
    <property type="entry name" value="Diverse_CBS-Domain"/>
</dbReference>
<dbReference type="SUPFAM" id="SSF54631">
    <property type="entry name" value="CBS-domain pair"/>
    <property type="match status" value="2"/>
</dbReference>
<accession>A0A7C4PI78</accession>